<evidence type="ECO:0000259" key="6">
    <source>
        <dbReference type="Pfam" id="PF17866"/>
    </source>
</evidence>
<keyword evidence="3" id="KW-0067">ATP-binding</keyword>
<dbReference type="Proteomes" id="UP001215712">
    <property type="component" value="Unassembled WGS sequence"/>
</dbReference>
<proteinExistence type="inferred from homology"/>
<dbReference type="PANTHER" id="PTHR43392:SF2">
    <property type="entry name" value="AAA-TYPE ATPASE FAMILY PROTEIN _ ANKYRIN REPEAT FAMILY PROTEIN"/>
    <property type="match status" value="1"/>
</dbReference>
<keyword evidence="2" id="KW-0547">Nucleotide-binding</keyword>
<dbReference type="Gene3D" id="3.40.50.300">
    <property type="entry name" value="P-loop containing nucleotide triphosphate hydrolases"/>
    <property type="match status" value="2"/>
</dbReference>
<dbReference type="PRINTS" id="PR00819">
    <property type="entry name" value="CBXCFQXSUPER"/>
</dbReference>
<organism evidence="7 8">
    <name type="scientific">Penicillium malachiteum</name>
    <dbReference type="NCBI Taxonomy" id="1324776"/>
    <lineage>
        <taxon>Eukaryota</taxon>
        <taxon>Fungi</taxon>
        <taxon>Dikarya</taxon>
        <taxon>Ascomycota</taxon>
        <taxon>Pezizomycotina</taxon>
        <taxon>Eurotiomycetes</taxon>
        <taxon>Eurotiomycetidae</taxon>
        <taxon>Eurotiales</taxon>
        <taxon>Aspergillaceae</taxon>
        <taxon>Penicillium</taxon>
    </lineage>
</organism>
<dbReference type="EMBL" id="JAQJAN010000021">
    <property type="protein sequence ID" value="KAJ5703622.1"/>
    <property type="molecule type" value="Genomic_DNA"/>
</dbReference>
<evidence type="ECO:0000256" key="2">
    <source>
        <dbReference type="ARBA" id="ARBA00022741"/>
    </source>
</evidence>
<reference evidence="7" key="1">
    <citation type="journal article" date="2023" name="IMA Fungus">
        <title>Comparative genomic study of the Penicillium genus elucidates a diverse pangenome and 15 lateral gene transfer events.</title>
        <authorList>
            <person name="Petersen C."/>
            <person name="Sorensen T."/>
            <person name="Nielsen M.R."/>
            <person name="Sondergaard T.E."/>
            <person name="Sorensen J.L."/>
            <person name="Fitzpatrick D.A."/>
            <person name="Frisvad J.C."/>
            <person name="Nielsen K.L."/>
        </authorList>
    </citation>
    <scope>NUCLEOTIDE SEQUENCE</scope>
    <source>
        <strain evidence="7">IBT 17514</strain>
    </source>
</reference>
<dbReference type="FunFam" id="3.40.50.300:FF:000216">
    <property type="entry name" value="Type VII secretion ATPase EccA"/>
    <property type="match status" value="1"/>
</dbReference>
<gene>
    <name evidence="7" type="ORF">N7493_011547</name>
</gene>
<feature type="domain" description="CbbX AAA lid" evidence="6">
    <location>
        <begin position="545"/>
        <end position="601"/>
    </location>
</feature>
<dbReference type="InterPro" id="IPR000641">
    <property type="entry name" value="CbxX/CfxQ"/>
</dbReference>
<dbReference type="PANTHER" id="PTHR43392">
    <property type="entry name" value="AAA-TYPE ATPASE FAMILY PROTEIN / ANKYRIN REPEAT FAMILY PROTEIN"/>
    <property type="match status" value="1"/>
</dbReference>
<feature type="compositionally biased region" description="Basic and acidic residues" evidence="4">
    <location>
        <begin position="263"/>
        <end position="280"/>
    </location>
</feature>
<comment type="similarity">
    <text evidence="1">Belongs to the CbxX/CfxQ family.</text>
</comment>
<keyword evidence="8" id="KW-1185">Reference proteome</keyword>
<dbReference type="Gene3D" id="1.10.8.60">
    <property type="match status" value="1"/>
</dbReference>
<dbReference type="SUPFAM" id="SSF52540">
    <property type="entry name" value="P-loop containing nucleoside triphosphate hydrolases"/>
    <property type="match status" value="2"/>
</dbReference>
<dbReference type="InterPro" id="IPR027417">
    <property type="entry name" value="P-loop_NTPase"/>
</dbReference>
<reference evidence="7" key="2">
    <citation type="submission" date="2023-01" db="EMBL/GenBank/DDBJ databases">
        <authorList>
            <person name="Petersen C."/>
        </authorList>
    </citation>
    <scope>NUCLEOTIDE SEQUENCE</scope>
    <source>
        <strain evidence="7">IBT 17514</strain>
    </source>
</reference>
<dbReference type="GO" id="GO:0005524">
    <property type="term" value="F:ATP binding"/>
    <property type="evidence" value="ECO:0007669"/>
    <property type="project" value="UniProtKB-KW"/>
</dbReference>
<evidence type="ECO:0000256" key="1">
    <source>
        <dbReference type="ARBA" id="ARBA00010378"/>
    </source>
</evidence>
<dbReference type="Pfam" id="PF17866">
    <property type="entry name" value="AAA_lid_6"/>
    <property type="match status" value="1"/>
</dbReference>
<evidence type="ECO:0000256" key="3">
    <source>
        <dbReference type="ARBA" id="ARBA00022840"/>
    </source>
</evidence>
<sequence length="912" mass="101747">MEDLRSQLEKTNIPADDIHTLDKDAEYDLSELWTTNPYRNNDPHLLTRHQIDNLRVQAHKMQKEMEGLAEIIKSPLSNGSKVLEYLWQSGIIEADRNFHAFWDTEFNGKIETGTDGDFLLSQKYQLVAAWIAGKSIDDLLEYTAPAQYQDIWDADEATRKASYAIWECEIRQTHIKKLLKLLEDFSECQRELNHCVIEHSMRVSKILSTRVVLCAAQDIASCLPQLSCIKADTVLVQGADQIDEGFLLAALPENTSRLVLIKEHHQSSQDESQKDGESSHPEPTSSSLWVRLEKAGFPVTNFNWEKKNTSDEVKTDGSGDKKEQNEEVAALDTALENSEAWKKLQEMIGLDEVKERVRLLHQQAKVNALRKSKDLSVHPISLNGVFLGPPGVGKTTVAALYGQILADLKLLSRGRVIEKSASSLIGEFIGETERIVRDAIGSAEGNVLVIDDAYALWGGRQDSHSYHKAAIDALVTSVSKNGTKDQCILLLGYEHEICEMMRQANPGLQSRFPLEMAFRFVGYTLPQLEEILDLQLKKDGFSMNDDARSAVLAMIRQAMISPRFGNARHVQTLLDTAYLSLGKRTLVNPELDPSILEPEDFSEDWNRVVDAETECRRLFEGVVGCNALIEQLLDYTRIAKKANERKLNARDYIPFNYVFRGPPARRMGEIFYRMGLLATSEVIECSVTDMIGEYVGSTGPKVLEVFDRGLGKVLFIDEAYRLFPGPDQRGSFASEAIGEIVGALTSPRFQNNMVVILAGYGPGMDSLIASNPGLRSRFKQVMTFDSLSGEQCAQLLVQVLNKQGVLDTSPVGVPKHSTHTDLCNLFTALSKTEDWGNARDVNMLSEDITCRVILQSSSSAGPLAVSRDVIYESLLALVKRRGGRPSGPIKSPNNNRSQSALDRANQYARSQF</sequence>
<feature type="domain" description="ATPase AAA-type core" evidence="5">
    <location>
        <begin position="680"/>
        <end position="784"/>
    </location>
</feature>
<comment type="caution">
    <text evidence="7">The sequence shown here is derived from an EMBL/GenBank/DDBJ whole genome shotgun (WGS) entry which is preliminary data.</text>
</comment>
<evidence type="ECO:0000313" key="8">
    <source>
        <dbReference type="Proteomes" id="UP001215712"/>
    </source>
</evidence>
<name>A0AAD6HAU9_9EURO</name>
<dbReference type="GO" id="GO:0016887">
    <property type="term" value="F:ATP hydrolysis activity"/>
    <property type="evidence" value="ECO:0007669"/>
    <property type="project" value="InterPro"/>
</dbReference>
<evidence type="ECO:0000256" key="4">
    <source>
        <dbReference type="SAM" id="MobiDB-lite"/>
    </source>
</evidence>
<dbReference type="AlphaFoldDB" id="A0AAD6HAU9"/>
<dbReference type="InterPro" id="IPR041627">
    <property type="entry name" value="AAA_lid_6"/>
</dbReference>
<feature type="compositionally biased region" description="Polar residues" evidence="4">
    <location>
        <begin position="891"/>
        <end position="900"/>
    </location>
</feature>
<dbReference type="InterPro" id="IPR003959">
    <property type="entry name" value="ATPase_AAA_core"/>
</dbReference>
<feature type="region of interest" description="Disordered" evidence="4">
    <location>
        <begin position="263"/>
        <end position="287"/>
    </location>
</feature>
<evidence type="ECO:0000313" key="7">
    <source>
        <dbReference type="EMBL" id="KAJ5703622.1"/>
    </source>
</evidence>
<dbReference type="InterPro" id="IPR050773">
    <property type="entry name" value="CbxX/CfxQ_RuBisCO_ESX"/>
</dbReference>
<feature type="domain" description="ATPase AAA-type core" evidence="5">
    <location>
        <begin position="386"/>
        <end position="515"/>
    </location>
</feature>
<evidence type="ECO:0000259" key="5">
    <source>
        <dbReference type="Pfam" id="PF00004"/>
    </source>
</evidence>
<keyword evidence="7" id="KW-0378">Hydrolase</keyword>
<protein>
    <submittedName>
        <fullName evidence="7">P-loop containing nucleoside triphosphate hydrolase protein</fullName>
    </submittedName>
</protein>
<dbReference type="Pfam" id="PF00004">
    <property type="entry name" value="AAA"/>
    <property type="match status" value="2"/>
</dbReference>
<accession>A0AAD6HAU9</accession>
<feature type="region of interest" description="Disordered" evidence="4">
    <location>
        <begin position="881"/>
        <end position="912"/>
    </location>
</feature>